<sequence>MSGAGGGRETGTDGAGRETGAGGGAGKVTIAGLAARLGLSKASVSYALNGQPGVSGPTRARVLALAAELGWYPSSSARALSQSRSDAVGIVLARSPEEVGSESFYMNVLAGIEAVLSDHDLNLVLRMVTPEADPGTRRDLAVYRRWAGEGRVGGVIVFDHVADDPRLQLLAALRLPHVLVGAAGDAARTAYGANTTVDQGRDAATVVDALHRLGHRHFAYVSGPMALTHETARWAGLLAAAGRLGMTAVTSASDYTADDGGKATTAVIAGLAVGSPEFPTAVVYGNDLMAVGGLQALKRLGVPVPAHVSALSWDDSLLCQLSSPGVAALARNTMELGRRSAALLLDVMDGHRAADVAMPAGALMARESLGPAPQ</sequence>
<comment type="caution">
    <text evidence="6">The sequence shown here is derived from an EMBL/GenBank/DDBJ whole genome shotgun (WGS) entry which is preliminary data.</text>
</comment>
<dbReference type="InterPro" id="IPR046335">
    <property type="entry name" value="LacI/GalR-like_sensor"/>
</dbReference>
<dbReference type="InterPro" id="IPR010982">
    <property type="entry name" value="Lambda_DNA-bd_dom_sf"/>
</dbReference>
<dbReference type="SMART" id="SM00354">
    <property type="entry name" value="HTH_LACI"/>
    <property type="match status" value="1"/>
</dbReference>
<dbReference type="RefSeq" id="WP_165180254.1">
    <property type="nucleotide sequence ID" value="NZ_JAAKZI010000002.1"/>
</dbReference>
<organism evidence="6 7">
    <name type="scientific">Arthrobacter silviterrae</name>
    <dbReference type="NCBI Taxonomy" id="2026658"/>
    <lineage>
        <taxon>Bacteria</taxon>
        <taxon>Bacillati</taxon>
        <taxon>Actinomycetota</taxon>
        <taxon>Actinomycetes</taxon>
        <taxon>Micrococcales</taxon>
        <taxon>Micrococcaceae</taxon>
        <taxon>Arthrobacter</taxon>
    </lineage>
</organism>
<feature type="domain" description="HTH lacI-type" evidence="5">
    <location>
        <begin position="28"/>
        <end position="82"/>
    </location>
</feature>
<accession>A0ABX0D9J4</accession>
<dbReference type="EMBL" id="JAAKZI010000002">
    <property type="protein sequence ID" value="NGN82150.1"/>
    <property type="molecule type" value="Genomic_DNA"/>
</dbReference>
<dbReference type="InterPro" id="IPR000843">
    <property type="entry name" value="HTH_LacI"/>
</dbReference>
<keyword evidence="3" id="KW-0804">Transcription</keyword>
<dbReference type="PANTHER" id="PTHR30146:SF155">
    <property type="entry name" value="ALANINE RACEMASE"/>
    <property type="match status" value="1"/>
</dbReference>
<dbReference type="Gene3D" id="1.10.260.40">
    <property type="entry name" value="lambda repressor-like DNA-binding domains"/>
    <property type="match status" value="1"/>
</dbReference>
<dbReference type="Pfam" id="PF00356">
    <property type="entry name" value="LacI"/>
    <property type="match status" value="1"/>
</dbReference>
<evidence type="ECO:0000259" key="5">
    <source>
        <dbReference type="PROSITE" id="PS50932"/>
    </source>
</evidence>
<dbReference type="Proteomes" id="UP000479226">
    <property type="component" value="Unassembled WGS sequence"/>
</dbReference>
<dbReference type="CDD" id="cd01392">
    <property type="entry name" value="HTH_LacI"/>
    <property type="match status" value="1"/>
</dbReference>
<gene>
    <name evidence="6" type="ORF">G6N77_01535</name>
</gene>
<evidence type="ECO:0000256" key="2">
    <source>
        <dbReference type="ARBA" id="ARBA00023125"/>
    </source>
</evidence>
<proteinExistence type="predicted"/>
<dbReference type="Gene3D" id="3.40.50.2300">
    <property type="match status" value="2"/>
</dbReference>
<keyword evidence="2" id="KW-0238">DNA-binding</keyword>
<dbReference type="SUPFAM" id="SSF53822">
    <property type="entry name" value="Periplasmic binding protein-like I"/>
    <property type="match status" value="1"/>
</dbReference>
<dbReference type="PANTHER" id="PTHR30146">
    <property type="entry name" value="LACI-RELATED TRANSCRIPTIONAL REPRESSOR"/>
    <property type="match status" value="1"/>
</dbReference>
<keyword evidence="1" id="KW-0805">Transcription regulation</keyword>
<evidence type="ECO:0000256" key="4">
    <source>
        <dbReference type="SAM" id="MobiDB-lite"/>
    </source>
</evidence>
<evidence type="ECO:0000256" key="1">
    <source>
        <dbReference type="ARBA" id="ARBA00023015"/>
    </source>
</evidence>
<dbReference type="PROSITE" id="PS50932">
    <property type="entry name" value="HTH_LACI_2"/>
    <property type="match status" value="1"/>
</dbReference>
<dbReference type="SUPFAM" id="SSF47413">
    <property type="entry name" value="lambda repressor-like DNA-binding domains"/>
    <property type="match status" value="1"/>
</dbReference>
<evidence type="ECO:0000256" key="3">
    <source>
        <dbReference type="ARBA" id="ARBA00023163"/>
    </source>
</evidence>
<dbReference type="InterPro" id="IPR028082">
    <property type="entry name" value="Peripla_BP_I"/>
</dbReference>
<name>A0ABX0D9J4_9MICC</name>
<reference evidence="6 7" key="1">
    <citation type="submission" date="2020-02" db="EMBL/GenBank/DDBJ databases">
        <title>Genome sequence of the type strain DSM 27180 of Arthrobacter silviterrae.</title>
        <authorList>
            <person name="Gao J."/>
            <person name="Sun J."/>
        </authorList>
    </citation>
    <scope>NUCLEOTIDE SEQUENCE [LARGE SCALE GENOMIC DNA]</scope>
    <source>
        <strain evidence="6 7">DSM 27180</strain>
    </source>
</reference>
<feature type="region of interest" description="Disordered" evidence="4">
    <location>
        <begin position="1"/>
        <end position="21"/>
    </location>
</feature>
<protein>
    <submittedName>
        <fullName evidence="6">LacI family transcriptional regulator</fullName>
    </submittedName>
</protein>
<evidence type="ECO:0000313" key="6">
    <source>
        <dbReference type="EMBL" id="NGN82150.1"/>
    </source>
</evidence>
<keyword evidence="7" id="KW-1185">Reference proteome</keyword>
<evidence type="ECO:0000313" key="7">
    <source>
        <dbReference type="Proteomes" id="UP000479226"/>
    </source>
</evidence>
<dbReference type="Pfam" id="PF13377">
    <property type="entry name" value="Peripla_BP_3"/>
    <property type="match status" value="1"/>
</dbReference>
<dbReference type="CDD" id="cd06267">
    <property type="entry name" value="PBP1_LacI_sugar_binding-like"/>
    <property type="match status" value="1"/>
</dbReference>